<dbReference type="GO" id="GO:0003677">
    <property type="term" value="F:DNA binding"/>
    <property type="evidence" value="ECO:0007669"/>
    <property type="project" value="UniProtKB-UniRule"/>
</dbReference>
<keyword evidence="3 5" id="KW-0238">DNA-binding</keyword>
<feature type="domain" description="Tyr recombinase" evidence="7">
    <location>
        <begin position="126"/>
        <end position="219"/>
    </location>
</feature>
<evidence type="ECO:0000256" key="5">
    <source>
        <dbReference type="PROSITE-ProRule" id="PRU01248"/>
    </source>
</evidence>
<dbReference type="Proteomes" id="UP000185124">
    <property type="component" value="Unassembled WGS sequence"/>
</dbReference>
<dbReference type="PROSITE" id="PS51900">
    <property type="entry name" value="CB"/>
    <property type="match status" value="1"/>
</dbReference>
<dbReference type="Gene3D" id="1.10.150.130">
    <property type="match status" value="1"/>
</dbReference>
<evidence type="ECO:0000256" key="4">
    <source>
        <dbReference type="ARBA" id="ARBA00023172"/>
    </source>
</evidence>
<feature type="region of interest" description="Disordered" evidence="6">
    <location>
        <begin position="199"/>
        <end position="219"/>
    </location>
</feature>
<dbReference type="PROSITE" id="PS51898">
    <property type="entry name" value="TYR_RECOMBINASE"/>
    <property type="match status" value="1"/>
</dbReference>
<dbReference type="SUPFAM" id="SSF56349">
    <property type="entry name" value="DNA breaking-rejoining enzymes"/>
    <property type="match status" value="1"/>
</dbReference>
<dbReference type="EMBL" id="FSQT01000002">
    <property type="protein sequence ID" value="SIN35259.1"/>
    <property type="molecule type" value="Genomic_DNA"/>
</dbReference>
<dbReference type="InterPro" id="IPR011010">
    <property type="entry name" value="DNA_brk_join_enz"/>
</dbReference>
<dbReference type="GO" id="GO:0015074">
    <property type="term" value="P:DNA integration"/>
    <property type="evidence" value="ECO:0007669"/>
    <property type="project" value="UniProtKB-KW"/>
</dbReference>
<keyword evidence="2" id="KW-0229">DNA integration</keyword>
<evidence type="ECO:0000256" key="3">
    <source>
        <dbReference type="ARBA" id="ARBA00023125"/>
    </source>
</evidence>
<evidence type="ECO:0000256" key="6">
    <source>
        <dbReference type="SAM" id="MobiDB-lite"/>
    </source>
</evidence>
<evidence type="ECO:0000256" key="2">
    <source>
        <dbReference type="ARBA" id="ARBA00022908"/>
    </source>
</evidence>
<dbReference type="InterPro" id="IPR044068">
    <property type="entry name" value="CB"/>
</dbReference>
<accession>A0A1N6AMK7</accession>
<evidence type="ECO:0000313" key="9">
    <source>
        <dbReference type="EMBL" id="SIN35259.1"/>
    </source>
</evidence>
<name>A0A1N6AMK7_9ACTN</name>
<dbReference type="GO" id="GO:0006310">
    <property type="term" value="P:DNA recombination"/>
    <property type="evidence" value="ECO:0007669"/>
    <property type="project" value="UniProtKB-KW"/>
</dbReference>
<dbReference type="PANTHER" id="PTHR30349:SF41">
    <property type="entry name" value="INTEGRASE_RECOMBINASE PROTEIN MJ0367-RELATED"/>
    <property type="match status" value="1"/>
</dbReference>
<evidence type="ECO:0000259" key="7">
    <source>
        <dbReference type="PROSITE" id="PS51898"/>
    </source>
</evidence>
<dbReference type="InterPro" id="IPR002104">
    <property type="entry name" value="Integrase_catalytic"/>
</dbReference>
<dbReference type="PANTHER" id="PTHR30349">
    <property type="entry name" value="PHAGE INTEGRASE-RELATED"/>
    <property type="match status" value="1"/>
</dbReference>
<evidence type="ECO:0000313" key="10">
    <source>
        <dbReference type="Proteomes" id="UP000185124"/>
    </source>
</evidence>
<gene>
    <name evidence="9" type="ORF">SAMN04489832_5783</name>
</gene>
<dbReference type="InterPro" id="IPR004107">
    <property type="entry name" value="Integrase_SAM-like_N"/>
</dbReference>
<dbReference type="Gene3D" id="1.10.443.10">
    <property type="entry name" value="Intergrase catalytic core"/>
    <property type="match status" value="1"/>
</dbReference>
<keyword evidence="10" id="KW-1185">Reference proteome</keyword>
<comment type="similarity">
    <text evidence="1">Belongs to the 'phage' integrase family.</text>
</comment>
<organism evidence="9 10">
    <name type="scientific">Micromonospora cremea</name>
    <dbReference type="NCBI Taxonomy" id="709881"/>
    <lineage>
        <taxon>Bacteria</taxon>
        <taxon>Bacillati</taxon>
        <taxon>Actinomycetota</taxon>
        <taxon>Actinomycetes</taxon>
        <taxon>Micromonosporales</taxon>
        <taxon>Micromonosporaceae</taxon>
        <taxon>Micromonospora</taxon>
    </lineage>
</organism>
<sequence length="219" mass="24484">MQTHRAVDALPLPDDWPGTWWAPQDSTLAWLTSRRSPHTRRAYLRDLGHYLTWLRSVGRDPLQVTRSDVDTYVALLQRHTPPPSPASFNRRLAALSSWYRYLIDADITARNPVAAVQRTPVNRDYSATVGLTVAEVRAFLRAADAAVDRWGYGSPMRRTAERDRMLVTMLATLGLRVSEATGLNISDLRHNAGHLAWRQPCPVTPGGARDDRPPVSPGS</sequence>
<evidence type="ECO:0000256" key="1">
    <source>
        <dbReference type="ARBA" id="ARBA00008857"/>
    </source>
</evidence>
<dbReference type="AlphaFoldDB" id="A0A1N6AMK7"/>
<dbReference type="InterPro" id="IPR010998">
    <property type="entry name" value="Integrase_recombinase_N"/>
</dbReference>
<dbReference type="InterPro" id="IPR013762">
    <property type="entry name" value="Integrase-like_cat_sf"/>
</dbReference>
<feature type="domain" description="Core-binding (CB)" evidence="8">
    <location>
        <begin position="21"/>
        <end position="103"/>
    </location>
</feature>
<proteinExistence type="inferred from homology"/>
<dbReference type="STRING" id="709881.SAMN04489832_5783"/>
<reference evidence="10" key="1">
    <citation type="submission" date="2016-12" db="EMBL/GenBank/DDBJ databases">
        <authorList>
            <person name="Varghese N."/>
            <person name="Submissions S."/>
        </authorList>
    </citation>
    <scope>NUCLEOTIDE SEQUENCE [LARGE SCALE GENOMIC DNA]</scope>
    <source>
        <strain evidence="10">DSM 45599</strain>
    </source>
</reference>
<evidence type="ECO:0000259" key="8">
    <source>
        <dbReference type="PROSITE" id="PS51900"/>
    </source>
</evidence>
<dbReference type="Pfam" id="PF02899">
    <property type="entry name" value="Phage_int_SAM_1"/>
    <property type="match status" value="1"/>
</dbReference>
<dbReference type="InterPro" id="IPR050090">
    <property type="entry name" value="Tyrosine_recombinase_XerCD"/>
</dbReference>
<keyword evidence="4" id="KW-0233">DNA recombination</keyword>
<protein>
    <submittedName>
        <fullName evidence="9">Phage integrase, N-terminal SAM-like domain</fullName>
    </submittedName>
</protein>